<dbReference type="SUPFAM" id="SSF54593">
    <property type="entry name" value="Glyoxalase/Bleomycin resistance protein/Dihydroxybiphenyl dioxygenase"/>
    <property type="match status" value="1"/>
</dbReference>
<evidence type="ECO:0000259" key="2">
    <source>
        <dbReference type="PROSITE" id="PS51819"/>
    </source>
</evidence>
<dbReference type="PANTHER" id="PTHR43048">
    <property type="entry name" value="METHYLMALONYL-COA EPIMERASE"/>
    <property type="match status" value="1"/>
</dbReference>
<dbReference type="EMBL" id="AUZY01011467">
    <property type="protein sequence ID" value="EQD34511.1"/>
    <property type="molecule type" value="Genomic_DNA"/>
</dbReference>
<feature type="domain" description="VOC" evidence="2">
    <location>
        <begin position="1"/>
        <end position="92"/>
    </location>
</feature>
<dbReference type="InterPro" id="IPR051785">
    <property type="entry name" value="MMCE/EMCE_epimerase"/>
</dbReference>
<dbReference type="PROSITE" id="PS51819">
    <property type="entry name" value="VOC"/>
    <property type="match status" value="1"/>
</dbReference>
<accession>T0YGG2</accession>
<evidence type="ECO:0000313" key="3">
    <source>
        <dbReference type="EMBL" id="EQD34511.1"/>
    </source>
</evidence>
<reference evidence="3" key="2">
    <citation type="journal article" date="2014" name="ISME J.">
        <title>Microbial stratification in low pH oxic and suboxic macroscopic growths along an acid mine drainage.</title>
        <authorList>
            <person name="Mendez-Garcia C."/>
            <person name="Mesa V."/>
            <person name="Sprenger R.R."/>
            <person name="Richter M."/>
            <person name="Diez M.S."/>
            <person name="Solano J."/>
            <person name="Bargiela R."/>
            <person name="Golyshina O.V."/>
            <person name="Manteca A."/>
            <person name="Ramos J.L."/>
            <person name="Gallego J.R."/>
            <person name="Llorente I."/>
            <person name="Martins Dos Santos V.A."/>
            <person name="Jensen O.N."/>
            <person name="Pelaez A.I."/>
            <person name="Sanchez J."/>
            <person name="Ferrer M."/>
        </authorList>
    </citation>
    <scope>NUCLEOTIDE SEQUENCE</scope>
</reference>
<dbReference type="Pfam" id="PF13669">
    <property type="entry name" value="Glyoxalase_4"/>
    <property type="match status" value="1"/>
</dbReference>
<proteinExistence type="predicted"/>
<reference evidence="3" key="1">
    <citation type="submission" date="2013-08" db="EMBL/GenBank/DDBJ databases">
        <authorList>
            <person name="Mendez C."/>
            <person name="Richter M."/>
            <person name="Ferrer M."/>
            <person name="Sanchez J."/>
        </authorList>
    </citation>
    <scope>NUCLEOTIDE SEQUENCE</scope>
</reference>
<sequence length="93" mass="10029">MRVVFAPLGGTHIELLEPTSPDSPIARFVESRGEGFHHVAFHVESVDTELAQLVASGRRVVDARARPGARGRRVGFAHPSAFGGVLVEFVEDP</sequence>
<keyword evidence="1" id="KW-0479">Metal-binding</keyword>
<organism evidence="3">
    <name type="scientific">mine drainage metagenome</name>
    <dbReference type="NCBI Taxonomy" id="410659"/>
    <lineage>
        <taxon>unclassified sequences</taxon>
        <taxon>metagenomes</taxon>
        <taxon>ecological metagenomes</taxon>
    </lineage>
</organism>
<evidence type="ECO:0000256" key="1">
    <source>
        <dbReference type="ARBA" id="ARBA00022723"/>
    </source>
</evidence>
<dbReference type="InterPro" id="IPR037523">
    <property type="entry name" value="VOC_core"/>
</dbReference>
<dbReference type="PANTHER" id="PTHR43048:SF3">
    <property type="entry name" value="METHYLMALONYL-COA EPIMERASE, MITOCHONDRIAL"/>
    <property type="match status" value="1"/>
</dbReference>
<dbReference type="InterPro" id="IPR029068">
    <property type="entry name" value="Glyas_Bleomycin-R_OHBP_Dase"/>
</dbReference>
<dbReference type="GO" id="GO:0046872">
    <property type="term" value="F:metal ion binding"/>
    <property type="evidence" value="ECO:0007669"/>
    <property type="project" value="UniProtKB-KW"/>
</dbReference>
<dbReference type="Gene3D" id="3.10.180.10">
    <property type="entry name" value="2,3-Dihydroxybiphenyl 1,2-Dioxygenase, domain 1"/>
    <property type="match status" value="1"/>
</dbReference>
<gene>
    <name evidence="3" type="ORF">B1B_17164</name>
</gene>
<dbReference type="GO" id="GO:0004493">
    <property type="term" value="F:methylmalonyl-CoA epimerase activity"/>
    <property type="evidence" value="ECO:0007669"/>
    <property type="project" value="TreeGrafter"/>
</dbReference>
<name>T0YGG2_9ZZZZ</name>
<dbReference type="AlphaFoldDB" id="T0YGG2"/>
<protein>
    <submittedName>
        <fullName evidence="3">Methylmalonyl-CoA epimerase</fullName>
    </submittedName>
</protein>
<dbReference type="GO" id="GO:0046491">
    <property type="term" value="P:L-methylmalonyl-CoA metabolic process"/>
    <property type="evidence" value="ECO:0007669"/>
    <property type="project" value="TreeGrafter"/>
</dbReference>
<comment type="caution">
    <text evidence="3">The sequence shown here is derived from an EMBL/GenBank/DDBJ whole genome shotgun (WGS) entry which is preliminary data.</text>
</comment>